<dbReference type="RefSeq" id="WP_021764411.1">
    <property type="nucleotide sequence ID" value="NZ_JACHVP010000004.1"/>
</dbReference>
<dbReference type="EC" id="3.2.1.22" evidence="3"/>
<dbReference type="PANTHER" id="PTHR43053:SF3">
    <property type="entry name" value="ALPHA-GALACTOSIDASE C-RELATED"/>
    <property type="match status" value="1"/>
</dbReference>
<dbReference type="AlphaFoldDB" id="A0A7W4UYI0"/>
<evidence type="ECO:0000256" key="2">
    <source>
        <dbReference type="ARBA" id="ARBA00023295"/>
    </source>
</evidence>
<evidence type="ECO:0000313" key="3">
    <source>
        <dbReference type="EMBL" id="MBB2968608.1"/>
    </source>
</evidence>
<dbReference type="SUPFAM" id="SSF51445">
    <property type="entry name" value="(Trans)glycosidases"/>
    <property type="match status" value="1"/>
</dbReference>
<dbReference type="PANTHER" id="PTHR43053">
    <property type="entry name" value="GLYCOSIDASE FAMILY 31"/>
    <property type="match status" value="1"/>
</dbReference>
<dbReference type="InterPro" id="IPR017853">
    <property type="entry name" value="GH"/>
</dbReference>
<dbReference type="InterPro" id="IPR002252">
    <property type="entry name" value="Glyco_hydro_36"/>
</dbReference>
<dbReference type="Proteomes" id="UP000538196">
    <property type="component" value="Unassembled WGS sequence"/>
</dbReference>
<keyword evidence="4" id="KW-1185">Reference proteome</keyword>
<name>A0A7W4UYI0_LEIAQ</name>
<accession>A0A7W4UYI0</accession>
<dbReference type="GO" id="GO:0016052">
    <property type="term" value="P:carbohydrate catabolic process"/>
    <property type="evidence" value="ECO:0007669"/>
    <property type="project" value="InterPro"/>
</dbReference>
<comment type="caution">
    <text evidence="3">The sequence shown here is derived from an EMBL/GenBank/DDBJ whole genome shotgun (WGS) entry which is preliminary data.</text>
</comment>
<evidence type="ECO:0000313" key="4">
    <source>
        <dbReference type="Proteomes" id="UP000538196"/>
    </source>
</evidence>
<dbReference type="GO" id="GO:0004557">
    <property type="term" value="F:alpha-galactosidase activity"/>
    <property type="evidence" value="ECO:0007669"/>
    <property type="project" value="UniProtKB-EC"/>
</dbReference>
<evidence type="ECO:0000256" key="1">
    <source>
        <dbReference type="ARBA" id="ARBA00022801"/>
    </source>
</evidence>
<keyword evidence="2 3" id="KW-0326">Glycosidase</keyword>
<keyword evidence="1 3" id="KW-0378">Hydrolase</keyword>
<dbReference type="Gene3D" id="3.20.20.70">
    <property type="entry name" value="Aldolase class I"/>
    <property type="match status" value="1"/>
</dbReference>
<organism evidence="3 4">
    <name type="scientific">Leifsonia aquatica</name>
    <name type="common">Corynebacterium aquaticum</name>
    <dbReference type="NCBI Taxonomy" id="144185"/>
    <lineage>
        <taxon>Bacteria</taxon>
        <taxon>Bacillati</taxon>
        <taxon>Actinomycetota</taxon>
        <taxon>Actinomycetes</taxon>
        <taxon>Micrococcales</taxon>
        <taxon>Microbacteriaceae</taxon>
        <taxon>Leifsonia</taxon>
    </lineage>
</organism>
<dbReference type="InterPro" id="IPR013785">
    <property type="entry name" value="Aldolase_TIM"/>
</dbReference>
<dbReference type="InterPro" id="IPR050985">
    <property type="entry name" value="Alpha-glycosidase_related"/>
</dbReference>
<reference evidence="3 4" key="1">
    <citation type="submission" date="2020-08" db="EMBL/GenBank/DDBJ databases">
        <title>Sequencing the genomes of 1000 actinobacteria strains.</title>
        <authorList>
            <person name="Klenk H.-P."/>
        </authorList>
    </citation>
    <scope>NUCLEOTIDE SEQUENCE [LARGE SCALE GENOMIC DNA]</scope>
    <source>
        <strain evidence="3 4">DSM 20146</strain>
    </source>
</reference>
<dbReference type="EMBL" id="JACHVP010000004">
    <property type="protein sequence ID" value="MBB2968608.1"/>
    <property type="molecule type" value="Genomic_DNA"/>
</dbReference>
<sequence>MLHTFDFGSVRIPANVTGAPIAVPGGHIVPAGPVALLHPFGDTEFYRHGWNSWSPSGWARTDGETIGIKDSPRRLLTADDAANETPHLHSGSAVGAVVGEDGNVLLLGALGLGTPRVGADGNVLWGRAEEASAEWFVGYGPEVEVFAAYADLVAARLGRRSLRAGAVWSSWYSFFEDIDEDTIARTVRDLAGYPFDVFQLDDGWEPIVGDWTANAKFPSGMAATARTIADAGFRPGLWLAPMIALPDSDIARTRPDLLVQDDDGRPLVSGYNWDSHYYSLDTTQAEVKDHLREVFERVTGWGYRYLKLDFMYAGAITGNRSTGVHRETAYREAVEHIRSVVGDDVYLLGCGVPMIPSVGVFDGARVGPDVAAFWDNAERVGDPSGVGARNSIVSSINRAWMKRLYEVDPDAIYFRSARSLLSDGERQALRDTAAVLEFRSTSDPLAWLTPAERGELRDYMEETALIEQTGRYAFRISGREVDFTPIVTGEAAVEAASVVG</sequence>
<protein>
    <submittedName>
        <fullName evidence="3">Alpha-galactosidase</fullName>
        <ecNumber evidence="3">3.2.1.22</ecNumber>
    </submittedName>
</protein>
<dbReference type="CDD" id="cd14791">
    <property type="entry name" value="GH36"/>
    <property type="match status" value="1"/>
</dbReference>
<dbReference type="Pfam" id="PF02065">
    <property type="entry name" value="Melibiase"/>
    <property type="match status" value="1"/>
</dbReference>
<proteinExistence type="predicted"/>
<gene>
    <name evidence="3" type="ORF">FHX33_003384</name>
</gene>